<feature type="compositionally biased region" description="Polar residues" evidence="1">
    <location>
        <begin position="114"/>
        <end position="166"/>
    </location>
</feature>
<keyword evidence="4" id="KW-1185">Reference proteome</keyword>
<dbReference type="OMA" id="CTCHESK"/>
<dbReference type="OrthoDB" id="413313at2759"/>
<dbReference type="STRING" id="158441.A0A226F4X5"/>
<dbReference type="Gene3D" id="3.40.720.10">
    <property type="entry name" value="Alkaline Phosphatase, subunit A"/>
    <property type="match status" value="1"/>
</dbReference>
<keyword evidence="2" id="KW-1133">Transmembrane helix</keyword>
<accession>A0A226F4X5</accession>
<keyword evidence="2" id="KW-0472">Membrane</keyword>
<feature type="region of interest" description="Disordered" evidence="1">
    <location>
        <begin position="1"/>
        <end position="33"/>
    </location>
</feature>
<dbReference type="PANTHER" id="PTHR10974:SF1">
    <property type="entry name" value="FI08016P-RELATED"/>
    <property type="match status" value="1"/>
</dbReference>
<feature type="transmembrane region" description="Helical" evidence="2">
    <location>
        <begin position="40"/>
        <end position="60"/>
    </location>
</feature>
<proteinExistence type="predicted"/>
<organism evidence="3 4">
    <name type="scientific">Folsomia candida</name>
    <name type="common">Springtail</name>
    <dbReference type="NCBI Taxonomy" id="158441"/>
    <lineage>
        <taxon>Eukaryota</taxon>
        <taxon>Metazoa</taxon>
        <taxon>Ecdysozoa</taxon>
        <taxon>Arthropoda</taxon>
        <taxon>Hexapoda</taxon>
        <taxon>Collembola</taxon>
        <taxon>Entomobryomorpha</taxon>
        <taxon>Isotomoidea</taxon>
        <taxon>Isotomidae</taxon>
        <taxon>Proisotominae</taxon>
        <taxon>Folsomia</taxon>
    </lineage>
</organism>
<feature type="compositionally biased region" description="Acidic residues" evidence="1">
    <location>
        <begin position="180"/>
        <end position="201"/>
    </location>
</feature>
<dbReference type="AlphaFoldDB" id="A0A226F4X5"/>
<dbReference type="Proteomes" id="UP000198287">
    <property type="component" value="Unassembled WGS sequence"/>
</dbReference>
<evidence type="ECO:0000256" key="1">
    <source>
        <dbReference type="SAM" id="MobiDB-lite"/>
    </source>
</evidence>
<gene>
    <name evidence="3" type="ORF">Fcan01_03550</name>
</gene>
<dbReference type="EMBL" id="LNIX01000001">
    <property type="protein sequence ID" value="OXA64474.1"/>
    <property type="molecule type" value="Genomic_DNA"/>
</dbReference>
<dbReference type="CDD" id="cd16021">
    <property type="entry name" value="ALP_like"/>
    <property type="match status" value="1"/>
</dbReference>
<reference evidence="3 4" key="1">
    <citation type="submission" date="2015-12" db="EMBL/GenBank/DDBJ databases">
        <title>The genome of Folsomia candida.</title>
        <authorList>
            <person name="Faddeeva A."/>
            <person name="Derks M.F."/>
            <person name="Anvar Y."/>
            <person name="Smit S."/>
            <person name="Van Straalen N."/>
            <person name="Roelofs D."/>
        </authorList>
    </citation>
    <scope>NUCLEOTIDE SEQUENCE [LARGE SCALE GENOMIC DNA]</scope>
    <source>
        <strain evidence="3 4">VU population</strain>
        <tissue evidence="3">Whole body</tissue>
    </source>
</reference>
<protein>
    <submittedName>
        <fullName evidence="3">Uncharacterized protein</fullName>
    </submittedName>
</protein>
<evidence type="ECO:0000313" key="4">
    <source>
        <dbReference type="Proteomes" id="UP000198287"/>
    </source>
</evidence>
<keyword evidence="2" id="KW-0812">Transmembrane</keyword>
<comment type="caution">
    <text evidence="3">The sequence shown here is derived from an EMBL/GenBank/DDBJ whole genome shotgun (WGS) entry which is preliminary data.</text>
</comment>
<dbReference type="SUPFAM" id="SSF53649">
    <property type="entry name" value="Alkaline phosphatase-like"/>
    <property type="match status" value="1"/>
</dbReference>
<feature type="compositionally biased region" description="Basic residues" evidence="1">
    <location>
        <begin position="20"/>
        <end position="33"/>
    </location>
</feature>
<dbReference type="Pfam" id="PF02995">
    <property type="entry name" value="DUF229"/>
    <property type="match status" value="1"/>
</dbReference>
<dbReference type="FunFam" id="3.40.720.10:FF:000017">
    <property type="entry name" value="Predicted protein"/>
    <property type="match status" value="1"/>
</dbReference>
<evidence type="ECO:0000256" key="2">
    <source>
        <dbReference type="SAM" id="Phobius"/>
    </source>
</evidence>
<sequence>MSPESEALLLDCDTDERSGSHHQRRSRSPNGTYHRHRHKLLFGALVLLSVITYLVSINVFQLPPFGEIMVVVPQNPFTTEQSQAVDQSTIESPSSTETSPPDTSIVSPDEIPESSPTTPDNYESSTSQPVQHSTEGNAISTTLEKTESNQITTPTQITSPAPTNAPTPEESKEVATTPEPSDDETDMGELAETESTEEESYSSDFLTRGSNVTHPACKIPKLDPFHSSIRNISSEKYSPAKCRKKFSLMFEIHIGNESSTLTQLKSSEKTGWKDCCYKLVFRDPKKSDDDSEIFSKKCYPIRKKRLVIPPTHEFITIFCNSTTNSSIRETMVDAFALAPLKPLVEERLEKVLNFSNVHNTSKVVATEQINLVVLGLDAVSHMNFQRIMPKVHKYLIEQLSAYWLDGYTKIGDNTYPNLLAMLTAQTVNETEASCSKEKYYDDCPFIWKLFAKQGYRTAYGEDSTWMGIFAYLKNGFKQAPTDYYLRPISRMAEKHIKADKRGNPHICYGPRLSFEFLLNHMKSLASTMGQKKRYFQLIWATSLTHDYVNLGRMGEKPLLNFIQWMEKEGHLNNTAFLLTSDHGIRWGPMRSTAQGKVEENMPLFYILLPEWFRRKYASAVTNLLDNRARLTTPFDVHETFLDLLDLSSIGDDNLKKRTKELAALDAAKKLSRGISLFLPIPESRTCKVAEIAEHWCVCHSTKVVQVSDGEVQQAANYVVFALNSFVSKYPKCAYLALHSVQYALLVIPASVAKKSSHQKTFELSFRTAPGNATFDATVVRNKKNQWSVSGVISRTNLYGNQSFCVDSTDMKKYCYCLT</sequence>
<feature type="region of interest" description="Disordered" evidence="1">
    <location>
        <begin position="81"/>
        <end position="204"/>
    </location>
</feature>
<evidence type="ECO:0000313" key="3">
    <source>
        <dbReference type="EMBL" id="OXA64474.1"/>
    </source>
</evidence>
<dbReference type="InterPro" id="IPR017850">
    <property type="entry name" value="Alkaline_phosphatase_core_sf"/>
</dbReference>
<dbReference type="GO" id="GO:0005615">
    <property type="term" value="C:extracellular space"/>
    <property type="evidence" value="ECO:0007669"/>
    <property type="project" value="TreeGrafter"/>
</dbReference>
<dbReference type="PANTHER" id="PTHR10974">
    <property type="entry name" value="FI08016P-RELATED"/>
    <property type="match status" value="1"/>
</dbReference>
<name>A0A226F4X5_FOLCA</name>
<dbReference type="InterPro" id="IPR004245">
    <property type="entry name" value="DUF229"/>
</dbReference>
<feature type="compositionally biased region" description="Low complexity" evidence="1">
    <location>
        <begin position="88"/>
        <end position="105"/>
    </location>
</feature>